<dbReference type="Proteomes" id="UP000197468">
    <property type="component" value="Unassembled WGS sequence"/>
</dbReference>
<feature type="region of interest" description="Disordered" evidence="1">
    <location>
        <begin position="1"/>
        <end position="21"/>
    </location>
</feature>
<name>A0A246JF49_9BURK</name>
<protein>
    <submittedName>
        <fullName evidence="2">Uncharacterized protein</fullName>
    </submittedName>
</protein>
<evidence type="ECO:0000256" key="1">
    <source>
        <dbReference type="SAM" id="MobiDB-lite"/>
    </source>
</evidence>
<proteinExistence type="predicted"/>
<dbReference type="AlphaFoldDB" id="A0A246JF49"/>
<sequence length="156" mass="17157">MAMPAGGGDGGEPPGPPPTCAADAADDDLVRRRIPLLHRQPLHGESEAFLDFLADINEVPGRREPRHARHGGWPRFVPSRAMTTGGALHSLRDRVVQAALILKQSRQPMEPASIEQDDVRDAAVDLLHEAACLLGVVEMAVFEEHDFQVKWERSLY</sequence>
<accession>A0A246JF49</accession>
<reference evidence="2 3" key="1">
    <citation type="journal article" date="2008" name="Int. J. Syst. Evol. Microbiol.">
        <title>Description of Roseateles aquatilis sp. nov. and Roseateles terrae sp. nov., in the class Betaproteobacteria, and emended description of the genus Roseateles.</title>
        <authorList>
            <person name="Gomila M."/>
            <person name="Bowien B."/>
            <person name="Falsen E."/>
            <person name="Moore E.R."/>
            <person name="Lalucat J."/>
        </authorList>
    </citation>
    <scope>NUCLEOTIDE SEQUENCE [LARGE SCALE GENOMIC DNA]</scope>
    <source>
        <strain evidence="2 3">CCUG 48205</strain>
    </source>
</reference>
<comment type="caution">
    <text evidence="2">The sequence shown here is derived from an EMBL/GenBank/DDBJ whole genome shotgun (WGS) entry which is preliminary data.</text>
</comment>
<evidence type="ECO:0000313" key="3">
    <source>
        <dbReference type="Proteomes" id="UP000197468"/>
    </source>
</evidence>
<organism evidence="2 3">
    <name type="scientific">Roseateles aquatilis</name>
    <dbReference type="NCBI Taxonomy" id="431061"/>
    <lineage>
        <taxon>Bacteria</taxon>
        <taxon>Pseudomonadati</taxon>
        <taxon>Pseudomonadota</taxon>
        <taxon>Betaproteobacteria</taxon>
        <taxon>Burkholderiales</taxon>
        <taxon>Sphaerotilaceae</taxon>
        <taxon>Roseateles</taxon>
    </lineage>
</organism>
<feature type="compositionally biased region" description="Gly residues" evidence="1">
    <location>
        <begin position="1"/>
        <end position="12"/>
    </location>
</feature>
<dbReference type="EMBL" id="NIOF01000003">
    <property type="protein sequence ID" value="OWQ91306.1"/>
    <property type="molecule type" value="Genomic_DNA"/>
</dbReference>
<gene>
    <name evidence="2" type="ORF">CDN99_09005</name>
</gene>
<keyword evidence="3" id="KW-1185">Reference proteome</keyword>
<evidence type="ECO:0000313" key="2">
    <source>
        <dbReference type="EMBL" id="OWQ91306.1"/>
    </source>
</evidence>